<name>A0A094WQ45_ALKAL</name>
<evidence type="ECO:0000256" key="4">
    <source>
        <dbReference type="ARBA" id="ARBA00023163"/>
    </source>
</evidence>
<evidence type="ECO:0000313" key="9">
    <source>
        <dbReference type="Proteomes" id="UP000297014"/>
    </source>
</evidence>
<dbReference type="GO" id="GO:0003700">
    <property type="term" value="F:DNA-binding transcription factor activity"/>
    <property type="evidence" value="ECO:0007669"/>
    <property type="project" value="InterPro"/>
</dbReference>
<dbReference type="InterPro" id="IPR000551">
    <property type="entry name" value="MerR-type_HTH_dom"/>
</dbReference>
<keyword evidence="2" id="KW-0805">Transcription regulation</keyword>
<reference evidence="7 9" key="2">
    <citation type="submission" date="2014-01" db="EMBL/GenBank/DDBJ databases">
        <title>Draft genome sequencing of Bacillus alcalophilus CGMCC 1.3604.</title>
        <authorList>
            <person name="Yang J."/>
            <person name="Diao L."/>
            <person name="Yang S."/>
        </authorList>
    </citation>
    <scope>NUCLEOTIDE SEQUENCE [LARGE SCALE GENOMIC DNA]</scope>
    <source>
        <strain evidence="7 9">CGMCC 1.3604</strain>
    </source>
</reference>
<dbReference type="PANTHER" id="PTHR30204:SF69">
    <property type="entry name" value="MERR-FAMILY TRANSCRIPTIONAL REGULATOR"/>
    <property type="match status" value="1"/>
</dbReference>
<dbReference type="PROSITE" id="PS50937">
    <property type="entry name" value="HTH_MERR_2"/>
    <property type="match status" value="1"/>
</dbReference>
<dbReference type="InterPro" id="IPR009061">
    <property type="entry name" value="DNA-bd_dom_put_sf"/>
</dbReference>
<dbReference type="EMBL" id="ALPT02000003">
    <property type="protein sequence ID" value="KGA98941.1"/>
    <property type="molecule type" value="Genomic_DNA"/>
</dbReference>
<dbReference type="SMART" id="SM00422">
    <property type="entry name" value="HTH_MERR"/>
    <property type="match status" value="1"/>
</dbReference>
<evidence type="ECO:0000259" key="5">
    <source>
        <dbReference type="PROSITE" id="PS50937"/>
    </source>
</evidence>
<dbReference type="EMBL" id="JALP01000162">
    <property type="protein sequence ID" value="THG90340.1"/>
    <property type="molecule type" value="Genomic_DNA"/>
</dbReference>
<dbReference type="Proteomes" id="UP000297014">
    <property type="component" value="Unassembled WGS sequence"/>
</dbReference>
<gene>
    <name evidence="7" type="ORF">AJ85_11470</name>
    <name evidence="6" type="ORF">BALCAV_0201420</name>
</gene>
<dbReference type="Proteomes" id="UP000002754">
    <property type="component" value="Unassembled WGS sequence"/>
</dbReference>
<dbReference type="CDD" id="cd00592">
    <property type="entry name" value="HTH_MerR-like"/>
    <property type="match status" value="1"/>
</dbReference>
<organism evidence="6 8">
    <name type="scientific">Alkalihalobacillus alcalophilus ATCC 27647 = CGMCC 1.3604</name>
    <dbReference type="NCBI Taxonomy" id="1218173"/>
    <lineage>
        <taxon>Bacteria</taxon>
        <taxon>Bacillati</taxon>
        <taxon>Bacillota</taxon>
        <taxon>Bacilli</taxon>
        <taxon>Bacillales</taxon>
        <taxon>Bacillaceae</taxon>
        <taxon>Alkalihalobacillus</taxon>
    </lineage>
</organism>
<evidence type="ECO:0000313" key="7">
    <source>
        <dbReference type="EMBL" id="THG90340.1"/>
    </source>
</evidence>
<comment type="caution">
    <text evidence="6">The sequence shown here is derived from an EMBL/GenBank/DDBJ whole genome shotgun (WGS) entry which is preliminary data.</text>
</comment>
<dbReference type="OrthoDB" id="9806513at2"/>
<keyword evidence="8" id="KW-1185">Reference proteome</keyword>
<protein>
    <recommendedName>
        <fullName evidence="5">HTH merR-type domain-containing protein</fullName>
    </recommendedName>
</protein>
<keyword evidence="3" id="KW-0238">DNA-binding</keyword>
<dbReference type="GO" id="GO:0003677">
    <property type="term" value="F:DNA binding"/>
    <property type="evidence" value="ECO:0007669"/>
    <property type="project" value="UniProtKB-KW"/>
</dbReference>
<reference evidence="6 8" key="1">
    <citation type="journal article" date="2014" name="Genome Announc.">
        <title>Draft Genome Sequence of Bacillus alcalophilus AV1934, a Classic Alkaliphile Isolated from Human Feces in 1934.</title>
        <authorList>
            <person name="Attie O."/>
            <person name="Jayaprakash A."/>
            <person name="Shah H."/>
            <person name="Paulsen I.T."/>
            <person name="Morino M."/>
            <person name="Takahashi Y."/>
            <person name="Narumi I."/>
            <person name="Sachidanandam R."/>
            <person name="Satoh K."/>
            <person name="Ito M."/>
            <person name="Krulwich T.A."/>
        </authorList>
    </citation>
    <scope>NUCLEOTIDE SEQUENCE [LARGE SCALE GENOMIC DNA]</scope>
    <source>
        <strain evidence="6 8">AV1934</strain>
    </source>
</reference>
<keyword evidence="1" id="KW-0678">Repressor</keyword>
<keyword evidence="4" id="KW-0804">Transcription</keyword>
<dbReference type="PANTHER" id="PTHR30204">
    <property type="entry name" value="REDOX-CYCLING DRUG-SENSING TRANSCRIPTIONAL ACTIVATOR SOXR"/>
    <property type="match status" value="1"/>
</dbReference>
<dbReference type="Pfam" id="PF13411">
    <property type="entry name" value="MerR_1"/>
    <property type="match status" value="1"/>
</dbReference>
<dbReference type="RefSeq" id="WP_003321532.1">
    <property type="nucleotide sequence ID" value="NZ_ALPT02000003.1"/>
</dbReference>
<evidence type="ECO:0000256" key="3">
    <source>
        <dbReference type="ARBA" id="ARBA00023125"/>
    </source>
</evidence>
<feature type="domain" description="HTH merR-type" evidence="5">
    <location>
        <begin position="1"/>
        <end position="68"/>
    </location>
</feature>
<evidence type="ECO:0000313" key="6">
    <source>
        <dbReference type="EMBL" id="KGA98941.1"/>
    </source>
</evidence>
<evidence type="ECO:0000313" key="8">
    <source>
        <dbReference type="Proteomes" id="UP000002754"/>
    </source>
</evidence>
<evidence type="ECO:0000256" key="1">
    <source>
        <dbReference type="ARBA" id="ARBA00022491"/>
    </source>
</evidence>
<dbReference type="Gene3D" id="1.10.1660.10">
    <property type="match status" value="1"/>
</dbReference>
<sequence>MYIKEFANKFHLSSDAVRYYEKQGLLSPIRSENGYRFYDEKSEMQMKLILVLKQLGFSLQEIDFILTLEQKPPSIECMEESSKVFKKKIVEIENQMEFLQLSLFSLQKVQNMIDTGMYRDNKKLMEEKFDELYRKMVKGVRGYVSTEFDKD</sequence>
<evidence type="ECO:0000256" key="2">
    <source>
        <dbReference type="ARBA" id="ARBA00023015"/>
    </source>
</evidence>
<accession>A0A094WQ45</accession>
<dbReference type="STRING" id="1218173.BALCAV_0201420"/>
<dbReference type="eggNOG" id="COG0789">
    <property type="taxonomic scope" value="Bacteria"/>
</dbReference>
<dbReference type="SUPFAM" id="SSF46955">
    <property type="entry name" value="Putative DNA-binding domain"/>
    <property type="match status" value="1"/>
</dbReference>
<proteinExistence type="predicted"/>
<dbReference type="InterPro" id="IPR047057">
    <property type="entry name" value="MerR_fam"/>
</dbReference>
<dbReference type="AlphaFoldDB" id="A0A094WQ45"/>